<dbReference type="EMBL" id="JAVHNQ010000007">
    <property type="protein sequence ID" value="KAK6341702.1"/>
    <property type="molecule type" value="Genomic_DNA"/>
</dbReference>
<dbReference type="Proteomes" id="UP001375240">
    <property type="component" value="Unassembled WGS sequence"/>
</dbReference>
<evidence type="ECO:0000313" key="3">
    <source>
        <dbReference type="Proteomes" id="UP001375240"/>
    </source>
</evidence>
<evidence type="ECO:0000256" key="1">
    <source>
        <dbReference type="SAM" id="MobiDB-lite"/>
    </source>
</evidence>
<protein>
    <submittedName>
        <fullName evidence="2">Uncharacterized protein</fullName>
    </submittedName>
</protein>
<sequence>MHRPPYPASHHRCQRSDRSLLSACPSGVIRDDIYSFLRFKLLLQLWSNTASLPASAFFSFSTPSALSHPLVPAEHSTFVPPPPTTTTTLPPRLLPRL</sequence>
<organism evidence="2 3">
    <name type="scientific">Orbilia brochopaga</name>
    <dbReference type="NCBI Taxonomy" id="3140254"/>
    <lineage>
        <taxon>Eukaryota</taxon>
        <taxon>Fungi</taxon>
        <taxon>Dikarya</taxon>
        <taxon>Ascomycota</taxon>
        <taxon>Pezizomycotina</taxon>
        <taxon>Orbiliomycetes</taxon>
        <taxon>Orbiliales</taxon>
        <taxon>Orbiliaceae</taxon>
        <taxon>Orbilia</taxon>
    </lineage>
</organism>
<comment type="caution">
    <text evidence="2">The sequence shown here is derived from an EMBL/GenBank/DDBJ whole genome shotgun (WGS) entry which is preliminary data.</text>
</comment>
<reference evidence="2 3" key="1">
    <citation type="submission" date="2019-10" db="EMBL/GenBank/DDBJ databases">
        <authorList>
            <person name="Palmer J.M."/>
        </authorList>
    </citation>
    <scope>NUCLEOTIDE SEQUENCE [LARGE SCALE GENOMIC DNA]</scope>
    <source>
        <strain evidence="2 3">TWF696</strain>
    </source>
</reference>
<keyword evidence="3" id="KW-1185">Reference proteome</keyword>
<feature type="region of interest" description="Disordered" evidence="1">
    <location>
        <begin position="74"/>
        <end position="97"/>
    </location>
</feature>
<gene>
    <name evidence="2" type="ORF">TWF696_008770</name>
</gene>
<proteinExistence type="predicted"/>
<name>A0AAV9UHX6_9PEZI</name>
<dbReference type="AlphaFoldDB" id="A0AAV9UHX6"/>
<evidence type="ECO:0000313" key="2">
    <source>
        <dbReference type="EMBL" id="KAK6341702.1"/>
    </source>
</evidence>
<feature type="compositionally biased region" description="Low complexity" evidence="1">
    <location>
        <begin position="85"/>
        <end position="97"/>
    </location>
</feature>
<accession>A0AAV9UHX6</accession>